<protein>
    <submittedName>
        <fullName evidence="5">Signal peptidase I</fullName>
        <ecNumber evidence="5">3.4.21.89</ecNumber>
    </submittedName>
    <submittedName>
        <fullName evidence="6">Signal sequence peptidase</fullName>
    </submittedName>
</protein>
<dbReference type="SUPFAM" id="SSF51306">
    <property type="entry name" value="LexA/Signal peptidase"/>
    <property type="match status" value="1"/>
</dbReference>
<dbReference type="PATRIC" id="fig|1839936.3.peg.1271"/>
<dbReference type="InterPro" id="IPR036286">
    <property type="entry name" value="LexA/Signal_pep-like_sf"/>
</dbReference>
<keyword evidence="4" id="KW-0472">Membrane</keyword>
<proteinExistence type="predicted"/>
<comment type="caution">
    <text evidence="6">The sequence shown here is derived from an EMBL/GenBank/DDBJ whole genome shotgun (WGS) entry which is preliminary data.</text>
</comment>
<dbReference type="GO" id="GO:0009003">
    <property type="term" value="F:signal peptidase activity"/>
    <property type="evidence" value="ECO:0007669"/>
    <property type="project" value="UniProtKB-EC"/>
</dbReference>
<dbReference type="GO" id="GO:0016020">
    <property type="term" value="C:membrane"/>
    <property type="evidence" value="ECO:0007669"/>
    <property type="project" value="UniProtKB-SubCell"/>
</dbReference>
<evidence type="ECO:0000313" key="6">
    <source>
        <dbReference type="EMBL" id="OFV65847.1"/>
    </source>
</evidence>
<keyword evidence="3" id="KW-1133">Transmembrane helix</keyword>
<keyword evidence="7" id="KW-1185">Reference proteome</keyword>
<reference evidence="6 7" key="1">
    <citation type="submission" date="2016-05" db="EMBL/GenBank/DDBJ databases">
        <title>Microbial consortia oxidize butane by reversing methanogenesis.</title>
        <authorList>
            <person name="Laso-Perez R."/>
            <person name="Richter M."/>
            <person name="Wegener G."/>
            <person name="Musat F."/>
        </authorList>
    </citation>
    <scope>NUCLEOTIDE SEQUENCE [LARGE SCALE GENOMIC DNA]</scope>
    <source>
        <strain evidence="6">BOX1</strain>
    </source>
</reference>
<dbReference type="EC" id="3.4.21.89" evidence="5"/>
<dbReference type="GO" id="GO:0006465">
    <property type="term" value="P:signal peptide processing"/>
    <property type="evidence" value="ECO:0007669"/>
    <property type="project" value="InterPro"/>
</dbReference>
<accession>A0A1F2P3J4</accession>
<evidence type="ECO:0000313" key="7">
    <source>
        <dbReference type="Proteomes" id="UP000185779"/>
    </source>
</evidence>
<dbReference type="STRING" id="1839936.SBU_001256"/>
<dbReference type="GO" id="GO:0004252">
    <property type="term" value="F:serine-type endopeptidase activity"/>
    <property type="evidence" value="ECO:0007669"/>
    <property type="project" value="InterPro"/>
</dbReference>
<dbReference type="InterPro" id="IPR001733">
    <property type="entry name" value="Peptidase_S26B"/>
</dbReference>
<gene>
    <name evidence="5" type="ORF">ENI32_01665</name>
    <name evidence="6" type="ORF">SBU_001256</name>
</gene>
<dbReference type="AlphaFoldDB" id="A0A1F2P3J4"/>
<reference evidence="5" key="2">
    <citation type="journal article" date="2020" name="mSystems">
        <title>Genome- and Community-Level Interaction Insights into Carbon Utilization and Element Cycling Functions of Hydrothermarchaeota in Hydrothermal Sediment.</title>
        <authorList>
            <person name="Zhou Z."/>
            <person name="Liu Y."/>
            <person name="Xu W."/>
            <person name="Pan J."/>
            <person name="Luo Z.H."/>
            <person name="Li M."/>
        </authorList>
    </citation>
    <scope>NUCLEOTIDE SEQUENCE [LARGE SCALE GENOMIC DNA]</scope>
    <source>
        <strain evidence="5">HyVt-386</strain>
    </source>
</reference>
<dbReference type="Proteomes" id="UP000885936">
    <property type="component" value="Unassembled WGS sequence"/>
</dbReference>
<sequence>MSARDIIIDLGKDLLFALFVVSIVASVAYAFAGTWPVAVAVESGSMEPNIHQGDLVLIKSPDRMGITPYEDAIRENYTRFNGYGDVIVYMPDGNPHTTPIIHRAIKWVEKGELMPNGYRAPYSGYITKGDHNAGYDQPGLSGPVKPEWIIGVAYYRIGVIGKVRLLFSWS</sequence>
<evidence type="ECO:0000256" key="2">
    <source>
        <dbReference type="ARBA" id="ARBA00022692"/>
    </source>
</evidence>
<dbReference type="Proteomes" id="UP000185779">
    <property type="component" value="Unassembled WGS sequence"/>
</dbReference>
<dbReference type="NCBIfam" id="TIGR02228">
    <property type="entry name" value="sigpep_I_arch"/>
    <property type="match status" value="1"/>
</dbReference>
<dbReference type="EMBL" id="DRIE01000028">
    <property type="protein sequence ID" value="HEC56583.1"/>
    <property type="molecule type" value="Genomic_DNA"/>
</dbReference>
<organism evidence="6 7">
    <name type="scientific">Candidatus Syntropharchaeum butanivorans</name>
    <dbReference type="NCBI Taxonomy" id="1839936"/>
    <lineage>
        <taxon>Archaea</taxon>
        <taxon>Methanobacteriati</taxon>
        <taxon>Methanobacteriota</taxon>
        <taxon>Stenosarchaea group</taxon>
        <taxon>Methanomicrobia</taxon>
        <taxon>Methanosarcinales</taxon>
        <taxon>ANME-2 cluster</taxon>
        <taxon>Candidatus Syntropharchaeum</taxon>
    </lineage>
</organism>
<evidence type="ECO:0000256" key="4">
    <source>
        <dbReference type="ARBA" id="ARBA00023136"/>
    </source>
</evidence>
<evidence type="ECO:0000313" key="5">
    <source>
        <dbReference type="EMBL" id="HEC56583.1"/>
    </source>
</evidence>
<evidence type="ECO:0000256" key="3">
    <source>
        <dbReference type="ARBA" id="ARBA00022989"/>
    </source>
</evidence>
<keyword evidence="5" id="KW-0378">Hydrolase</keyword>
<dbReference type="CDD" id="cd06530">
    <property type="entry name" value="S26_SPase_I"/>
    <property type="match status" value="1"/>
</dbReference>
<dbReference type="PANTHER" id="PTHR10806">
    <property type="entry name" value="SIGNAL PEPTIDASE COMPLEX CATALYTIC SUBUNIT SEC11"/>
    <property type="match status" value="1"/>
</dbReference>
<dbReference type="PANTHER" id="PTHR10806:SF6">
    <property type="entry name" value="SIGNAL PEPTIDASE COMPLEX CATALYTIC SUBUNIT SEC11"/>
    <property type="match status" value="1"/>
</dbReference>
<dbReference type="EMBL" id="LYOR01000006">
    <property type="protein sequence ID" value="OFV65847.1"/>
    <property type="molecule type" value="Genomic_DNA"/>
</dbReference>
<keyword evidence="2" id="KW-0812">Transmembrane</keyword>
<name>A0A1F2P3J4_9EURY</name>
<dbReference type="InterPro" id="IPR019533">
    <property type="entry name" value="Peptidase_S26"/>
</dbReference>
<dbReference type="Gene3D" id="2.10.109.10">
    <property type="entry name" value="Umud Fragment, subunit A"/>
    <property type="match status" value="1"/>
</dbReference>
<comment type="subcellular location">
    <subcellularLocation>
        <location evidence="1">Membrane</location>
    </subcellularLocation>
</comment>
<evidence type="ECO:0000256" key="1">
    <source>
        <dbReference type="ARBA" id="ARBA00004370"/>
    </source>
</evidence>